<dbReference type="InterPro" id="IPR002110">
    <property type="entry name" value="Ankyrin_rpt"/>
</dbReference>
<keyword evidence="1" id="KW-0677">Repeat</keyword>
<feature type="repeat" description="ANK" evidence="3">
    <location>
        <begin position="674"/>
        <end position="706"/>
    </location>
</feature>
<accession>A0ABR2L1I4</accession>
<feature type="region of interest" description="Disordered" evidence="4">
    <location>
        <begin position="494"/>
        <end position="531"/>
    </location>
</feature>
<dbReference type="PROSITE" id="PS50088">
    <property type="entry name" value="ANK_REPEAT"/>
    <property type="match status" value="4"/>
</dbReference>
<organism evidence="6 7">
    <name type="scientific">Tritrichomonas musculus</name>
    <dbReference type="NCBI Taxonomy" id="1915356"/>
    <lineage>
        <taxon>Eukaryota</taxon>
        <taxon>Metamonada</taxon>
        <taxon>Parabasalia</taxon>
        <taxon>Tritrichomonadida</taxon>
        <taxon>Tritrichomonadidae</taxon>
        <taxon>Tritrichomonas</taxon>
    </lineage>
</organism>
<feature type="repeat" description="ANK" evidence="3">
    <location>
        <begin position="604"/>
        <end position="636"/>
    </location>
</feature>
<evidence type="ECO:0000256" key="1">
    <source>
        <dbReference type="ARBA" id="ARBA00022737"/>
    </source>
</evidence>
<comment type="caution">
    <text evidence="6">The sequence shown here is derived from an EMBL/GenBank/DDBJ whole genome shotgun (WGS) entry which is preliminary data.</text>
</comment>
<dbReference type="InterPro" id="IPR036770">
    <property type="entry name" value="Ankyrin_rpt-contain_sf"/>
</dbReference>
<proteinExistence type="predicted"/>
<keyword evidence="2 3" id="KW-0040">ANK repeat</keyword>
<reference evidence="6 7" key="1">
    <citation type="submission" date="2024-04" db="EMBL/GenBank/DDBJ databases">
        <title>Tritrichomonas musculus Genome.</title>
        <authorList>
            <person name="Alves-Ferreira E."/>
            <person name="Grigg M."/>
            <person name="Lorenzi H."/>
            <person name="Galac M."/>
        </authorList>
    </citation>
    <scope>NUCLEOTIDE SEQUENCE [LARGE SCALE GENOMIC DNA]</scope>
    <source>
        <strain evidence="6 7">EAF2021</strain>
    </source>
</reference>
<dbReference type="PANTHER" id="PTHR24198">
    <property type="entry name" value="ANKYRIN REPEAT AND PROTEIN KINASE DOMAIN-CONTAINING PROTEIN"/>
    <property type="match status" value="1"/>
</dbReference>
<keyword evidence="7" id="KW-1185">Reference proteome</keyword>
<dbReference type="InterPro" id="IPR020683">
    <property type="entry name" value="DUF3447"/>
</dbReference>
<dbReference type="Pfam" id="PF12796">
    <property type="entry name" value="Ank_2"/>
    <property type="match status" value="3"/>
</dbReference>
<feature type="compositionally biased region" description="Low complexity" evidence="4">
    <location>
        <begin position="519"/>
        <end position="531"/>
    </location>
</feature>
<gene>
    <name evidence="6" type="ORF">M9Y10_015119</name>
</gene>
<dbReference type="PROSITE" id="PS50297">
    <property type="entry name" value="ANK_REP_REGION"/>
    <property type="match status" value="4"/>
</dbReference>
<evidence type="ECO:0000259" key="5">
    <source>
        <dbReference type="Pfam" id="PF11929"/>
    </source>
</evidence>
<evidence type="ECO:0000256" key="2">
    <source>
        <dbReference type="ARBA" id="ARBA00023043"/>
    </source>
</evidence>
<feature type="domain" description="DUF3447" evidence="5">
    <location>
        <begin position="332"/>
        <end position="398"/>
    </location>
</feature>
<dbReference type="Proteomes" id="UP001470230">
    <property type="component" value="Unassembled WGS sequence"/>
</dbReference>
<protein>
    <recommendedName>
        <fullName evidence="5">DUF3447 domain-containing protein</fullName>
    </recommendedName>
</protein>
<evidence type="ECO:0000313" key="6">
    <source>
        <dbReference type="EMBL" id="KAK8897184.1"/>
    </source>
</evidence>
<evidence type="ECO:0000256" key="3">
    <source>
        <dbReference type="PROSITE-ProRule" id="PRU00023"/>
    </source>
</evidence>
<feature type="compositionally biased region" description="Low complexity" evidence="4">
    <location>
        <begin position="798"/>
        <end position="808"/>
    </location>
</feature>
<dbReference type="Pfam" id="PF11929">
    <property type="entry name" value="DUF3447"/>
    <property type="match status" value="1"/>
</dbReference>
<name>A0ABR2L1I4_9EUKA</name>
<dbReference type="PANTHER" id="PTHR24198:SF165">
    <property type="entry name" value="ANKYRIN REPEAT-CONTAINING PROTEIN-RELATED"/>
    <property type="match status" value="1"/>
</dbReference>
<feature type="region of interest" description="Disordered" evidence="4">
    <location>
        <begin position="798"/>
        <end position="817"/>
    </location>
</feature>
<dbReference type="SMART" id="SM00248">
    <property type="entry name" value="ANK"/>
    <property type="match status" value="12"/>
</dbReference>
<feature type="repeat" description="ANK" evidence="3">
    <location>
        <begin position="937"/>
        <end position="961"/>
    </location>
</feature>
<dbReference type="Gene3D" id="1.25.40.20">
    <property type="entry name" value="Ankyrin repeat-containing domain"/>
    <property type="match status" value="4"/>
</dbReference>
<feature type="repeat" description="ANK" evidence="3">
    <location>
        <begin position="903"/>
        <end position="926"/>
    </location>
</feature>
<dbReference type="EMBL" id="JAPFFF010000002">
    <property type="protein sequence ID" value="KAK8897184.1"/>
    <property type="molecule type" value="Genomic_DNA"/>
</dbReference>
<sequence>MLFSYGKIGEENPIDFTLKMNQSRIKCCKSIIQQASQVLSKYITSHPNSHGCSCEIKKLPTEKTSKIIQNLFSGHQIIIDNDNIEILNDISKNLKMNKLLDQLSLFQMGNFSDEIEIEDLLLSLNTKNFDQTLESLLHFNEHIISHILLGVCACKIRKPNKVKLYLDLLDKLDIKVQERFMHHLINVINHSKKNTSLIESEVHFLLYQLYDRKKIDQLQIQTLKTLPLNFSNVIKNAEIQIEESLLNKYSSEGVNPNIIAYSLRTDDIETFAQLSESFSDFDFTQKIERNPFESCEYINKGCYLIEYAAFFGSVNCFKYLLDKYTILPFNLAKYAIAGGKDDIIKICEEKNCNFDNTLTPAIIYHNQSLIEWLITDKNQEVTLSNLNECIEFANFKALQYFIRKQNKEVVDFTVAARYNLSDFIVRIASSRTNVNSKQSNNNSSLSLSLTMGSNIYENDFLSSIKNKKILLQIACLYGNEEVFNLFYSSSNNFSANSSNISSPRSSRPSSPRRGKDGVSIGQSNLQSSGSSGFVDESIFISACKGGNINIIKRILSDYKVFDSFETLFKGLFSAVSNTNDVQFVQYLYDKLSEKKKVNLEMKIKDQTLLYKAAKKGKYKVVEFILKKGANVNSINGPLGATPLYIACLNGKLETVISLIKNRIKPELNVKTSESLQTPLHAACIFGNYDIVEFLLTYPLTMDDINANLYDSQNRAPIHIACMKKSTEIVSILINYSYPSLNVRSLKDGETRSHLTDANSQTPIEIVVENGSTEIASLLLGMTPASQVTGAALSKTLADESSSLSTSSDSDSDSDRPHFKKFKSSKVNIRPSCKVTPDLIYSAVSTNNTEMLKLLVKQKNLFMNSRSKKHGTTPLSQAVLNSNPEIVKILLKQSLIDVNSKNSDGSTALHVACKEGDLVIIQILLKHEFVDPSLKDLNGNTPLHLASEYGHSEAVRMLLQHSEGEISRTNMKGQKPQDVAANDEIRNLLKANNCSSDD</sequence>
<feature type="compositionally biased region" description="Low complexity" evidence="4">
    <location>
        <begin position="494"/>
        <end position="511"/>
    </location>
</feature>
<evidence type="ECO:0000313" key="7">
    <source>
        <dbReference type="Proteomes" id="UP001470230"/>
    </source>
</evidence>
<dbReference type="SUPFAM" id="SSF48403">
    <property type="entry name" value="Ankyrin repeat"/>
    <property type="match status" value="2"/>
</dbReference>
<evidence type="ECO:0000256" key="4">
    <source>
        <dbReference type="SAM" id="MobiDB-lite"/>
    </source>
</evidence>